<dbReference type="PANTHER" id="PTHR10605:SF56">
    <property type="entry name" value="BIFUNCTIONAL HEPARAN SULFATE N-DEACETYLASE_N-SULFOTRANSFERASE"/>
    <property type="match status" value="1"/>
</dbReference>
<feature type="domain" description="Sulfotransferase" evidence="5">
    <location>
        <begin position="67"/>
        <end position="276"/>
    </location>
</feature>
<dbReference type="Proteomes" id="UP000078046">
    <property type="component" value="Unassembled WGS sequence"/>
</dbReference>
<evidence type="ECO:0000256" key="3">
    <source>
        <dbReference type="PIRSR" id="PIRSR637359-1"/>
    </source>
</evidence>
<dbReference type="InterPro" id="IPR027417">
    <property type="entry name" value="P-loop_NTPase"/>
</dbReference>
<dbReference type="Gene3D" id="3.40.50.300">
    <property type="entry name" value="P-loop containing nucleotide triphosphate hydrolases"/>
    <property type="match status" value="1"/>
</dbReference>
<dbReference type="GO" id="GO:0019213">
    <property type="term" value="F:deacetylase activity"/>
    <property type="evidence" value="ECO:0007669"/>
    <property type="project" value="TreeGrafter"/>
</dbReference>
<feature type="active site" description="For sulfotransferase activity" evidence="3">
    <location>
        <position position="76"/>
    </location>
</feature>
<sequence>MTHYQNYYENVSEYVLMKIFKEIQQFTNLNLINLNPFNIVNTYKLLYNIPKIPKVLISNQANKKILPKIIIVGPQKTGSWALWNFLKIDKKFGTNNYTQHYEEVQFFSNNKLYFQGNEKYVSYFKNLSSDIIYEKSSTYFDNLDAIKRIKSMIPNCLIVIILRNPINRGYSYYHHIKRHVKSIPSFDYFLNQDHTNFIKNIAHKKIYNKIFKTGCYYKYIIKWIENFSFNQIYFIFYNQLKNNPIQVLQNFTKYAKNHFNNKYNTSSQKQVNYRKYLRNRYNPATNGIVHNWGDFLSRRN</sequence>
<comment type="caution">
    <text evidence="6">The sequence shown here is derived from an EMBL/GenBank/DDBJ whole genome shotgun (WGS) entry which is preliminary data.</text>
</comment>
<dbReference type="EMBL" id="LWCA01000359">
    <property type="protein sequence ID" value="OAF68953.1"/>
    <property type="molecule type" value="Genomic_DNA"/>
</dbReference>
<evidence type="ECO:0000256" key="2">
    <source>
        <dbReference type="ARBA" id="ARBA00023180"/>
    </source>
</evidence>
<name>A0A177B5P3_9BILA</name>
<dbReference type="GO" id="GO:0005794">
    <property type="term" value="C:Golgi apparatus"/>
    <property type="evidence" value="ECO:0007669"/>
    <property type="project" value="TreeGrafter"/>
</dbReference>
<proteinExistence type="predicted"/>
<dbReference type="PANTHER" id="PTHR10605">
    <property type="entry name" value="HEPARAN SULFATE SULFOTRANSFERASE"/>
    <property type="match status" value="1"/>
</dbReference>
<evidence type="ECO:0000259" key="5">
    <source>
        <dbReference type="Pfam" id="PF00685"/>
    </source>
</evidence>
<evidence type="ECO:0000313" key="6">
    <source>
        <dbReference type="EMBL" id="OAF68953.1"/>
    </source>
</evidence>
<protein>
    <recommendedName>
        <fullName evidence="5">Sulfotransferase domain-containing protein</fullName>
    </recommendedName>
</protein>
<accession>A0A177B5P3</accession>
<dbReference type="AlphaFoldDB" id="A0A177B5P3"/>
<feature type="binding site" evidence="4">
    <location>
        <position position="171"/>
    </location>
    <ligand>
        <name>3'-phosphoadenylyl sulfate</name>
        <dbReference type="ChEBI" id="CHEBI:58339"/>
    </ligand>
</feature>
<dbReference type="GO" id="GO:0015016">
    <property type="term" value="F:heparan sulfate N-sulfotransferase activity"/>
    <property type="evidence" value="ECO:0007669"/>
    <property type="project" value="TreeGrafter"/>
</dbReference>
<evidence type="ECO:0000256" key="4">
    <source>
        <dbReference type="PIRSR" id="PIRSR637359-2"/>
    </source>
</evidence>
<evidence type="ECO:0000256" key="1">
    <source>
        <dbReference type="ARBA" id="ARBA00022679"/>
    </source>
</evidence>
<dbReference type="InterPro" id="IPR037359">
    <property type="entry name" value="NST/OST"/>
</dbReference>
<dbReference type="OrthoDB" id="8958249at2759"/>
<keyword evidence="1" id="KW-0808">Transferase</keyword>
<dbReference type="SUPFAM" id="SSF52540">
    <property type="entry name" value="P-loop containing nucleoside triphosphate hydrolases"/>
    <property type="match status" value="1"/>
</dbReference>
<dbReference type="InterPro" id="IPR000863">
    <property type="entry name" value="Sulfotransferase_dom"/>
</dbReference>
<dbReference type="Pfam" id="PF00685">
    <property type="entry name" value="Sulfotransfer_1"/>
    <property type="match status" value="1"/>
</dbReference>
<organism evidence="6 7">
    <name type="scientific">Intoshia linei</name>
    <dbReference type="NCBI Taxonomy" id="1819745"/>
    <lineage>
        <taxon>Eukaryota</taxon>
        <taxon>Metazoa</taxon>
        <taxon>Spiralia</taxon>
        <taxon>Lophotrochozoa</taxon>
        <taxon>Mesozoa</taxon>
        <taxon>Orthonectida</taxon>
        <taxon>Rhopaluridae</taxon>
        <taxon>Intoshia</taxon>
    </lineage>
</organism>
<evidence type="ECO:0000313" key="7">
    <source>
        <dbReference type="Proteomes" id="UP000078046"/>
    </source>
</evidence>
<gene>
    <name evidence="6" type="ORF">A3Q56_03311</name>
</gene>
<keyword evidence="2" id="KW-0325">Glycoprotein</keyword>
<keyword evidence="7" id="KW-1185">Reference proteome</keyword>
<feature type="binding site" evidence="4">
    <location>
        <position position="163"/>
    </location>
    <ligand>
        <name>3'-phosphoadenylyl sulfate</name>
        <dbReference type="ChEBI" id="CHEBI:58339"/>
    </ligand>
</feature>
<reference evidence="6 7" key="1">
    <citation type="submission" date="2016-04" db="EMBL/GenBank/DDBJ databases">
        <title>The genome of Intoshia linei affirms orthonectids as highly simplified spiralians.</title>
        <authorList>
            <person name="Mikhailov K.V."/>
            <person name="Slusarev G.S."/>
            <person name="Nikitin M.A."/>
            <person name="Logacheva M.D."/>
            <person name="Penin A."/>
            <person name="Aleoshin V."/>
            <person name="Panchin Y.V."/>
        </authorList>
    </citation>
    <scope>NUCLEOTIDE SEQUENCE [LARGE SCALE GENOMIC DNA]</scope>
    <source>
        <strain evidence="6">Intl2013</strain>
        <tissue evidence="6">Whole animal</tissue>
    </source>
</reference>